<feature type="binding site" evidence="5">
    <location>
        <position position="139"/>
    </location>
    <ligand>
        <name>S-adenosyl-L-methionine</name>
        <dbReference type="ChEBI" id="CHEBI:59789"/>
    </ligand>
</feature>
<dbReference type="GO" id="GO:0102559">
    <property type="term" value="F:peptide chain release factor N(5)-glutamine methyltransferase activity"/>
    <property type="evidence" value="ECO:0007669"/>
    <property type="project" value="UniProtKB-EC"/>
</dbReference>
<dbReference type="Pfam" id="PF05175">
    <property type="entry name" value="MTS"/>
    <property type="match status" value="1"/>
</dbReference>
<protein>
    <recommendedName>
        <fullName evidence="5">Release factor glutamine methyltransferase</fullName>
        <shortName evidence="5">RF MTase</shortName>
        <ecNumber evidence="5">2.1.1.297</ecNumber>
    </recommendedName>
    <alternativeName>
        <fullName evidence="5">N5-glutamine methyltransferase PrmC</fullName>
    </alternativeName>
    <alternativeName>
        <fullName evidence="5">Protein-(glutamine-N5) MTase PrmC</fullName>
    </alternativeName>
    <alternativeName>
        <fullName evidence="5">Protein-glutamine N-methyltransferase PrmC</fullName>
    </alternativeName>
</protein>
<comment type="similarity">
    <text evidence="5">Belongs to the protein N5-glutamine methyltransferase family. PrmC subfamily.</text>
</comment>
<feature type="binding site" evidence="5">
    <location>
        <position position="168"/>
    </location>
    <ligand>
        <name>S-adenosyl-L-methionine</name>
        <dbReference type="ChEBI" id="CHEBI:59789"/>
    </ligand>
</feature>
<feature type="domain" description="Methyltransferase small" evidence="6">
    <location>
        <begin position="97"/>
        <end position="185"/>
    </location>
</feature>
<accession>A0A1U7DLA3</accession>
<dbReference type="InterPro" id="IPR019874">
    <property type="entry name" value="RF_methyltr_PrmC"/>
</dbReference>
<name>A0A1U7DLA3_9RHOB</name>
<feature type="domain" description="Release factor glutamine methyltransferase N-terminal" evidence="7">
    <location>
        <begin position="5"/>
        <end position="75"/>
    </location>
</feature>
<evidence type="ECO:0000313" key="9">
    <source>
        <dbReference type="Proteomes" id="UP000187266"/>
    </source>
</evidence>
<dbReference type="PANTHER" id="PTHR18895">
    <property type="entry name" value="HEMK METHYLTRANSFERASE"/>
    <property type="match status" value="1"/>
</dbReference>
<keyword evidence="3 5" id="KW-0949">S-adenosyl-L-methionine</keyword>
<evidence type="ECO:0000259" key="7">
    <source>
        <dbReference type="Pfam" id="PF17827"/>
    </source>
</evidence>
<accession>A0A2M9DHZ1</accession>
<dbReference type="NCBIfam" id="TIGR03534">
    <property type="entry name" value="RF_mod_PrmC"/>
    <property type="match status" value="1"/>
</dbReference>
<dbReference type="RefSeq" id="WP_076980768.1">
    <property type="nucleotide sequence ID" value="NZ_CP019124.1"/>
</dbReference>
<dbReference type="CDD" id="cd02440">
    <property type="entry name" value="AdoMet_MTases"/>
    <property type="match status" value="1"/>
</dbReference>
<keyword evidence="1 5" id="KW-0489">Methyltransferase</keyword>
<dbReference type="Proteomes" id="UP000187266">
    <property type="component" value="Chromosome"/>
</dbReference>
<dbReference type="AlphaFoldDB" id="A0A1U7DLA3"/>
<dbReference type="InterPro" id="IPR029063">
    <property type="entry name" value="SAM-dependent_MTases_sf"/>
</dbReference>
<dbReference type="InterPro" id="IPR040758">
    <property type="entry name" value="PrmC_N"/>
</dbReference>
<sequence>MIAAQALARAVADLRQAGIEGAARDARRLLAHAMGVGADRLTLVLQDPLSPAQLARFDAALQERAHARPVSQIVGSRLFWGREFRVTRDVLDPRPETEVLIAAALGEPFERVLDLGTGTGCILLTLLAEAPGATGMGVDLSAPALEVARENALALGVADRARLEVSDWYAAVEGGFDLIVSNPPYIPTDEYEALAPGVRLWEPGLALTPGDDGLAAYRRIAAGLCTHLRPGGRFLCEIGPAQAEGVAALLQDAGLECGPVLRDMDGRDRVVQARLA</sequence>
<feature type="binding site" evidence="5">
    <location>
        <position position="182"/>
    </location>
    <ligand>
        <name>S-adenosyl-L-methionine</name>
        <dbReference type="ChEBI" id="CHEBI:59789"/>
    </ligand>
</feature>
<dbReference type="PROSITE" id="PS00092">
    <property type="entry name" value="N6_MTASE"/>
    <property type="match status" value="1"/>
</dbReference>
<dbReference type="SUPFAM" id="SSF53335">
    <property type="entry name" value="S-adenosyl-L-methionine-dependent methyltransferases"/>
    <property type="match status" value="1"/>
</dbReference>
<reference evidence="8 9" key="1">
    <citation type="submission" date="2017-01" db="EMBL/GenBank/DDBJ databases">
        <title>Genomic analysis of Xuhuaishuia manganoxidans DY6-4.</title>
        <authorList>
            <person name="Wang X."/>
        </authorList>
    </citation>
    <scope>NUCLEOTIDE SEQUENCE [LARGE SCALE GENOMIC DNA]</scope>
    <source>
        <strain evidence="8 9">DY6-4</strain>
    </source>
</reference>
<evidence type="ECO:0000259" key="6">
    <source>
        <dbReference type="Pfam" id="PF05175"/>
    </source>
</evidence>
<dbReference type="HAMAP" id="MF_02126">
    <property type="entry name" value="RF_methyltr_PrmC"/>
    <property type="match status" value="1"/>
</dbReference>
<dbReference type="EMBL" id="CP019124">
    <property type="protein sequence ID" value="APX90751.1"/>
    <property type="molecule type" value="Genomic_DNA"/>
</dbReference>
<proteinExistence type="inferred from homology"/>
<evidence type="ECO:0000256" key="5">
    <source>
        <dbReference type="HAMAP-Rule" id="MF_02126"/>
    </source>
</evidence>
<dbReference type="Gene3D" id="3.40.50.150">
    <property type="entry name" value="Vaccinia Virus protein VP39"/>
    <property type="match status" value="1"/>
</dbReference>
<dbReference type="GO" id="GO:0032259">
    <property type="term" value="P:methylation"/>
    <property type="evidence" value="ECO:0007669"/>
    <property type="project" value="UniProtKB-KW"/>
</dbReference>
<dbReference type="InterPro" id="IPR007848">
    <property type="entry name" value="Small_mtfrase_dom"/>
</dbReference>
<dbReference type="GO" id="GO:0003676">
    <property type="term" value="F:nucleic acid binding"/>
    <property type="evidence" value="ECO:0007669"/>
    <property type="project" value="InterPro"/>
</dbReference>
<feature type="binding site" evidence="5">
    <location>
        <begin position="116"/>
        <end position="120"/>
    </location>
    <ligand>
        <name>S-adenosyl-L-methionine</name>
        <dbReference type="ChEBI" id="CHEBI:59789"/>
    </ligand>
</feature>
<dbReference type="InterPro" id="IPR002052">
    <property type="entry name" value="DNA_methylase_N6_adenine_CS"/>
</dbReference>
<dbReference type="STRING" id="1267768.BV394_14370"/>
<dbReference type="Pfam" id="PF17827">
    <property type="entry name" value="PrmC_N"/>
    <property type="match status" value="1"/>
</dbReference>
<dbReference type="EC" id="2.1.1.297" evidence="5"/>
<organism evidence="8 9">
    <name type="scientific">Brevirhabdus pacifica</name>
    <dbReference type="NCBI Taxonomy" id="1267768"/>
    <lineage>
        <taxon>Bacteria</taxon>
        <taxon>Pseudomonadati</taxon>
        <taxon>Pseudomonadota</taxon>
        <taxon>Alphaproteobacteria</taxon>
        <taxon>Rhodobacterales</taxon>
        <taxon>Paracoccaceae</taxon>
        <taxon>Brevirhabdus</taxon>
    </lineage>
</organism>
<gene>
    <name evidence="5" type="primary">prmC</name>
    <name evidence="8" type="ORF">BV394_14370</name>
</gene>
<comment type="catalytic activity">
    <reaction evidence="4 5">
        <text>L-glutaminyl-[peptide chain release factor] + S-adenosyl-L-methionine = N(5)-methyl-L-glutaminyl-[peptide chain release factor] + S-adenosyl-L-homocysteine + H(+)</text>
        <dbReference type="Rhea" id="RHEA:42896"/>
        <dbReference type="Rhea" id="RHEA-COMP:10271"/>
        <dbReference type="Rhea" id="RHEA-COMP:10272"/>
        <dbReference type="ChEBI" id="CHEBI:15378"/>
        <dbReference type="ChEBI" id="CHEBI:30011"/>
        <dbReference type="ChEBI" id="CHEBI:57856"/>
        <dbReference type="ChEBI" id="CHEBI:59789"/>
        <dbReference type="ChEBI" id="CHEBI:61891"/>
        <dbReference type="EC" id="2.1.1.297"/>
    </reaction>
</comment>
<keyword evidence="9" id="KW-1185">Reference proteome</keyword>
<dbReference type="InterPro" id="IPR004556">
    <property type="entry name" value="HemK-like"/>
</dbReference>
<evidence type="ECO:0000313" key="8">
    <source>
        <dbReference type="EMBL" id="APX90751.1"/>
    </source>
</evidence>
<keyword evidence="2 5" id="KW-0808">Transferase</keyword>
<dbReference type="InterPro" id="IPR050320">
    <property type="entry name" value="N5-glutamine_MTase"/>
</dbReference>
<dbReference type="OrthoDB" id="9800643at2"/>
<dbReference type="PANTHER" id="PTHR18895:SF74">
    <property type="entry name" value="MTRF1L RELEASE FACTOR GLUTAMINE METHYLTRANSFERASE"/>
    <property type="match status" value="1"/>
</dbReference>
<comment type="function">
    <text evidence="5">Methylates the class 1 translation termination release factors RF1/PrfA and RF2/PrfB on the glutamine residue of the universally conserved GGQ motif.</text>
</comment>
<feature type="binding site" evidence="5">
    <location>
        <begin position="182"/>
        <end position="185"/>
    </location>
    <ligand>
        <name>substrate</name>
    </ligand>
</feature>
<evidence type="ECO:0000256" key="2">
    <source>
        <dbReference type="ARBA" id="ARBA00022679"/>
    </source>
</evidence>
<dbReference type="Gene3D" id="1.10.8.10">
    <property type="entry name" value="DNA helicase RuvA subunit, C-terminal domain"/>
    <property type="match status" value="1"/>
</dbReference>
<evidence type="ECO:0000256" key="4">
    <source>
        <dbReference type="ARBA" id="ARBA00048391"/>
    </source>
</evidence>
<evidence type="ECO:0000256" key="3">
    <source>
        <dbReference type="ARBA" id="ARBA00022691"/>
    </source>
</evidence>
<dbReference type="NCBIfam" id="TIGR00536">
    <property type="entry name" value="hemK_fam"/>
    <property type="match status" value="1"/>
</dbReference>
<evidence type="ECO:0000256" key="1">
    <source>
        <dbReference type="ARBA" id="ARBA00022603"/>
    </source>
</evidence>